<gene>
    <name evidence="1" type="ORF">AMECASPLE_010633</name>
</gene>
<protein>
    <recommendedName>
        <fullName evidence="3">Secreted protein</fullName>
    </recommendedName>
</protein>
<reference evidence="1 2" key="1">
    <citation type="submission" date="2021-06" db="EMBL/GenBank/DDBJ databases">
        <authorList>
            <person name="Palmer J.M."/>
        </authorList>
    </citation>
    <scope>NUCLEOTIDE SEQUENCE [LARGE SCALE GENOMIC DNA]</scope>
    <source>
        <strain evidence="1 2">AS_MEX2019</strain>
        <tissue evidence="1">Muscle</tissue>
    </source>
</reference>
<comment type="caution">
    <text evidence="1">The sequence shown here is derived from an EMBL/GenBank/DDBJ whole genome shotgun (WGS) entry which is preliminary data.</text>
</comment>
<evidence type="ECO:0008006" key="3">
    <source>
        <dbReference type="Google" id="ProtNLM"/>
    </source>
</evidence>
<evidence type="ECO:0000313" key="2">
    <source>
        <dbReference type="Proteomes" id="UP001469553"/>
    </source>
</evidence>
<dbReference type="Proteomes" id="UP001469553">
    <property type="component" value="Unassembled WGS sequence"/>
</dbReference>
<name>A0ABV1A9I0_9TELE</name>
<accession>A0ABV1A9I0</accession>
<evidence type="ECO:0000313" key="1">
    <source>
        <dbReference type="EMBL" id="MEQ2314296.1"/>
    </source>
</evidence>
<sequence>MPFWFCCGVSLQVWGTPPLHGFGSPASWLLRAAARSPLAAPVSSAGAVLALVHSERNQHDCAVPSSKTCLGKTTKKKQHKKLACKTEEKNIRFKYKEVELASTVMQK</sequence>
<dbReference type="EMBL" id="JAHRIP010085259">
    <property type="protein sequence ID" value="MEQ2314296.1"/>
    <property type="molecule type" value="Genomic_DNA"/>
</dbReference>
<organism evidence="1 2">
    <name type="scientific">Ameca splendens</name>
    <dbReference type="NCBI Taxonomy" id="208324"/>
    <lineage>
        <taxon>Eukaryota</taxon>
        <taxon>Metazoa</taxon>
        <taxon>Chordata</taxon>
        <taxon>Craniata</taxon>
        <taxon>Vertebrata</taxon>
        <taxon>Euteleostomi</taxon>
        <taxon>Actinopterygii</taxon>
        <taxon>Neopterygii</taxon>
        <taxon>Teleostei</taxon>
        <taxon>Neoteleostei</taxon>
        <taxon>Acanthomorphata</taxon>
        <taxon>Ovalentaria</taxon>
        <taxon>Atherinomorphae</taxon>
        <taxon>Cyprinodontiformes</taxon>
        <taxon>Goodeidae</taxon>
        <taxon>Ameca</taxon>
    </lineage>
</organism>
<proteinExistence type="predicted"/>
<keyword evidence="2" id="KW-1185">Reference proteome</keyword>